<keyword evidence="2" id="KW-1185">Reference proteome</keyword>
<gene>
    <name evidence="1" type="ORF">RHSP_32019</name>
</gene>
<dbReference type="PATRIC" id="fig|363754.4.peg.4024"/>
<dbReference type="AlphaFoldDB" id="N6U764"/>
<dbReference type="STRING" id="363754.RHSP_32019"/>
<evidence type="ECO:0000313" key="2">
    <source>
        <dbReference type="Proteomes" id="UP000012429"/>
    </source>
</evidence>
<dbReference type="RefSeq" id="WP_004121239.1">
    <property type="nucleotide sequence ID" value="NZ_AQHN01000072.1"/>
</dbReference>
<dbReference type="InterPro" id="IPR025127">
    <property type="entry name" value="DUF4054"/>
</dbReference>
<comment type="caution">
    <text evidence="1">The sequence shown here is derived from an EMBL/GenBank/DDBJ whole genome shotgun (WGS) entry which is preliminary data.</text>
</comment>
<accession>N6U764</accession>
<protein>
    <submittedName>
        <fullName evidence="1">Phage protein</fullName>
    </submittedName>
</protein>
<dbReference type="EMBL" id="AQHN01000072">
    <property type="protein sequence ID" value="ENN86068.1"/>
    <property type="molecule type" value="Genomic_DNA"/>
</dbReference>
<dbReference type="Pfam" id="PF13262">
    <property type="entry name" value="DUF4054"/>
    <property type="match status" value="1"/>
</dbReference>
<reference evidence="1 2" key="1">
    <citation type="journal article" date="2012" name="BMC Genomics">
        <title>Genomic basis of broad host range and environmental adaptability of Rhizobium tropici CIAT 899 and Rhizobium sp. PRF 81 which are used in inoculants for common bean (Phaseolus vulgaris L.).</title>
        <authorList>
            <person name="Ormeno-Orrillo E."/>
            <person name="Menna P."/>
            <person name="Almeida L.G."/>
            <person name="Ollero F.J."/>
            <person name="Nicolas M.F."/>
            <person name="Pains Rodrigues E."/>
            <person name="Shigueyoshi Nakatani A."/>
            <person name="Silva Batista J.S."/>
            <person name="Oliveira Chueire L.M."/>
            <person name="Souza R.C."/>
            <person name="Ribeiro Vasconcelos A.T."/>
            <person name="Megias M."/>
            <person name="Hungria M."/>
            <person name="Martinez-Romero E."/>
        </authorList>
    </citation>
    <scope>NUCLEOTIDE SEQUENCE [LARGE SCALE GENOMIC DNA]</scope>
    <source>
        <strain evidence="1 2">PRF 81</strain>
    </source>
</reference>
<name>N6U764_9HYPH</name>
<dbReference type="OrthoDB" id="6638082at2"/>
<evidence type="ECO:0000313" key="1">
    <source>
        <dbReference type="EMBL" id="ENN86068.1"/>
    </source>
</evidence>
<organism evidence="1 2">
    <name type="scientific">Rhizobium freirei PRF 81</name>
    <dbReference type="NCBI Taxonomy" id="363754"/>
    <lineage>
        <taxon>Bacteria</taxon>
        <taxon>Pseudomonadati</taxon>
        <taxon>Pseudomonadota</taxon>
        <taxon>Alphaproteobacteria</taxon>
        <taxon>Hyphomicrobiales</taxon>
        <taxon>Rhizobiaceae</taxon>
        <taxon>Rhizobium/Agrobacterium group</taxon>
        <taxon>Rhizobium</taxon>
    </lineage>
</organism>
<proteinExistence type="predicted"/>
<sequence>MNPAFDIAAFQTAFPQFATTPSDTIQGWVTLVINSPMGGWFECETGLTNQQLMVAHIGYLFSKAATGQAIPGGAMVSAAEGSVNAAFAAPPIKTGLQYYLSGSPYGQMLWANLCVAAAGGDYVGGLPERRAFRKVYGTFQ</sequence>
<dbReference type="Proteomes" id="UP000012429">
    <property type="component" value="Unassembled WGS sequence"/>
</dbReference>